<evidence type="ECO:0000313" key="2">
    <source>
        <dbReference type="EMBL" id="KAG6467635.1"/>
    </source>
</evidence>
<name>A0A8J5C5L5_ZINOF</name>
<dbReference type="AlphaFoldDB" id="A0A8J5C5L5"/>
<feature type="transmembrane region" description="Helical" evidence="1">
    <location>
        <begin position="49"/>
        <end position="67"/>
    </location>
</feature>
<sequence length="443" mass="49739">MTSKLNALRAANPKKRGFPEKSSKSKRSESLPQVSWRRVFEHTGRLRGFLIRIFLSATGLLFTSLYLKQCAVHLQQYYAGSPVIVGKSAVNGIFKHMGLLNPLPGRLACTLSGAGKRRLFAIGNYVRQRLLHPVHDWAMRVLSRIPTDVTFNQERPIHRLSRFKPSDVLSLSFSSATDRWPVVVLTAILTRLFGRATALCVVNGSFWCNVFRIHRPLVKKARYVHFATGQPLGYYGSWALFSLSHHYMVWLAAWFLYPRRKAPFRKYALLGDDIVIADRAVAEKYQALLDILDVSISESKSIDSKTGALEFAKQFWIEKVSINLTPVSAKAILASGSLIGLCQLAEKYNLSRSCLSRLAGAGYRVRGRILSSRLSRRWKRLRVVSDRSLSDYRLPLDLWLGRGNPLNPYLKGIMIDRVGSLGAGAEPPYGQAENFLSPVTDCG</sequence>
<keyword evidence="1" id="KW-0812">Transmembrane</keyword>
<dbReference type="EMBL" id="JACMSC010000029">
    <property type="protein sequence ID" value="KAG6467635.1"/>
    <property type="molecule type" value="Genomic_DNA"/>
</dbReference>
<gene>
    <name evidence="2" type="ORF">ZIOFF_074518</name>
</gene>
<keyword evidence="2" id="KW-0496">Mitochondrion</keyword>
<dbReference type="Proteomes" id="UP000734854">
    <property type="component" value="Unassembled WGS sequence"/>
</dbReference>
<dbReference type="PANTHER" id="PTHR34456">
    <property type="entry name" value="MITOVIRUS RNA-DEPENDENT RNA POLYMERASE"/>
    <property type="match status" value="1"/>
</dbReference>
<evidence type="ECO:0000313" key="3">
    <source>
        <dbReference type="Proteomes" id="UP000734854"/>
    </source>
</evidence>
<keyword evidence="1" id="KW-1133">Transmembrane helix</keyword>
<protein>
    <recommendedName>
        <fullName evidence="4">RNA-dependent RNA polymerase</fullName>
    </recommendedName>
</protein>
<accession>A0A8J5C5L5</accession>
<proteinExistence type="predicted"/>
<dbReference type="Pfam" id="PF05919">
    <property type="entry name" value="Mitovir_RNA_pol"/>
    <property type="match status" value="1"/>
</dbReference>
<dbReference type="InterPro" id="IPR008686">
    <property type="entry name" value="RNA_pol_mitovir"/>
</dbReference>
<reference evidence="2 3" key="1">
    <citation type="submission" date="2020-08" db="EMBL/GenBank/DDBJ databases">
        <title>Plant Genome Project.</title>
        <authorList>
            <person name="Zhang R.-G."/>
        </authorList>
    </citation>
    <scope>NUCLEOTIDE SEQUENCE [LARGE SCALE GENOMIC DNA]</scope>
    <source>
        <tissue evidence="2">Rhizome</tissue>
    </source>
</reference>
<keyword evidence="3" id="KW-1185">Reference proteome</keyword>
<feature type="transmembrane region" description="Helical" evidence="1">
    <location>
        <begin position="232"/>
        <end position="257"/>
    </location>
</feature>
<geneLocation type="mitochondrion" evidence="2"/>
<dbReference type="PANTHER" id="PTHR34456:SF14">
    <property type="entry name" value="MITOVIRUS RNA-DEPENDENT RNA POLYMERASE"/>
    <property type="match status" value="1"/>
</dbReference>
<comment type="caution">
    <text evidence="2">The sequence shown here is derived from an EMBL/GenBank/DDBJ whole genome shotgun (WGS) entry which is preliminary data.</text>
</comment>
<evidence type="ECO:0000256" key="1">
    <source>
        <dbReference type="SAM" id="Phobius"/>
    </source>
</evidence>
<organism evidence="2 3">
    <name type="scientific">Zingiber officinale</name>
    <name type="common">Ginger</name>
    <name type="synonym">Amomum zingiber</name>
    <dbReference type="NCBI Taxonomy" id="94328"/>
    <lineage>
        <taxon>Eukaryota</taxon>
        <taxon>Viridiplantae</taxon>
        <taxon>Streptophyta</taxon>
        <taxon>Embryophyta</taxon>
        <taxon>Tracheophyta</taxon>
        <taxon>Spermatophyta</taxon>
        <taxon>Magnoliopsida</taxon>
        <taxon>Liliopsida</taxon>
        <taxon>Zingiberales</taxon>
        <taxon>Zingiberaceae</taxon>
        <taxon>Zingiber</taxon>
    </lineage>
</organism>
<keyword evidence="1" id="KW-0472">Membrane</keyword>
<dbReference type="SUPFAM" id="SSF56672">
    <property type="entry name" value="DNA/RNA polymerases"/>
    <property type="match status" value="1"/>
</dbReference>
<dbReference type="InterPro" id="IPR043502">
    <property type="entry name" value="DNA/RNA_pol_sf"/>
</dbReference>
<evidence type="ECO:0008006" key="4">
    <source>
        <dbReference type="Google" id="ProtNLM"/>
    </source>
</evidence>